<dbReference type="Proteomes" id="UP000006222">
    <property type="component" value="Unassembled WGS sequence"/>
</dbReference>
<proteinExistence type="predicted"/>
<evidence type="ECO:0000313" key="2">
    <source>
        <dbReference type="EMBL" id="EGF27108.1"/>
    </source>
</evidence>
<dbReference type="PANTHER" id="PTHR36966:SF1">
    <property type="entry name" value="REP-ASSOCIATED TYROSINE TRANSPOSASE"/>
    <property type="match status" value="1"/>
</dbReference>
<dbReference type="EMBL" id="AFAR01000162">
    <property type="protein sequence ID" value="EGF27108.1"/>
    <property type="molecule type" value="Genomic_DNA"/>
</dbReference>
<dbReference type="GO" id="GO:0006313">
    <property type="term" value="P:DNA transposition"/>
    <property type="evidence" value="ECO:0007669"/>
    <property type="project" value="InterPro"/>
</dbReference>
<name>F2ATB2_RHOBT</name>
<feature type="domain" description="Transposase IS200-like" evidence="1">
    <location>
        <begin position="31"/>
        <end position="215"/>
    </location>
</feature>
<comment type="caution">
    <text evidence="2">The sequence shown here is derived from an EMBL/GenBank/DDBJ whole genome shotgun (WGS) entry which is preliminary data.</text>
</comment>
<dbReference type="SUPFAM" id="SSF143422">
    <property type="entry name" value="Transposase IS200-like"/>
    <property type="match status" value="1"/>
</dbReference>
<dbReference type="PANTHER" id="PTHR36966">
    <property type="entry name" value="REP-ASSOCIATED TYROSINE TRANSPOSASE"/>
    <property type="match status" value="1"/>
</dbReference>
<dbReference type="SMART" id="SM01321">
    <property type="entry name" value="Y1_Tnp"/>
    <property type="match status" value="1"/>
</dbReference>
<dbReference type="InterPro" id="IPR036515">
    <property type="entry name" value="Transposase_17_sf"/>
</dbReference>
<dbReference type="AlphaFoldDB" id="F2ATB2"/>
<dbReference type="GO" id="GO:0043565">
    <property type="term" value="F:sequence-specific DNA binding"/>
    <property type="evidence" value="ECO:0007669"/>
    <property type="project" value="TreeGrafter"/>
</dbReference>
<dbReference type="PATRIC" id="fig|991778.3.peg.3137"/>
<dbReference type="InterPro" id="IPR052715">
    <property type="entry name" value="RAYT_transposase"/>
</dbReference>
<gene>
    <name evidence="2" type="ORF">RBWH47_04117</name>
</gene>
<dbReference type="Gene3D" id="3.30.70.1290">
    <property type="entry name" value="Transposase IS200-like"/>
    <property type="match status" value="1"/>
</dbReference>
<organism evidence="2 3">
    <name type="scientific">Rhodopirellula baltica WH47</name>
    <dbReference type="NCBI Taxonomy" id="991778"/>
    <lineage>
        <taxon>Bacteria</taxon>
        <taxon>Pseudomonadati</taxon>
        <taxon>Planctomycetota</taxon>
        <taxon>Planctomycetia</taxon>
        <taxon>Pirellulales</taxon>
        <taxon>Pirellulaceae</taxon>
        <taxon>Rhodopirellula</taxon>
    </lineage>
</organism>
<evidence type="ECO:0000313" key="3">
    <source>
        <dbReference type="Proteomes" id="UP000006222"/>
    </source>
</evidence>
<accession>F2ATB2</accession>
<dbReference type="GO" id="GO:0004803">
    <property type="term" value="F:transposase activity"/>
    <property type="evidence" value="ECO:0007669"/>
    <property type="project" value="InterPro"/>
</dbReference>
<dbReference type="Pfam" id="PF01797">
    <property type="entry name" value="Y1_Tnp"/>
    <property type="match status" value="1"/>
</dbReference>
<evidence type="ECO:0000259" key="1">
    <source>
        <dbReference type="SMART" id="SM01321"/>
    </source>
</evidence>
<dbReference type="InterPro" id="IPR002686">
    <property type="entry name" value="Transposase_17"/>
</dbReference>
<sequence>MNEDKPPPVFQSFDPRAELLVSERNLPHWFQPGAAIFVTFRTADSMPSEVILRWRRELEDWLRRRKLPIGLAQSTVSRHLMNHEDMIARLDPSQRSELQKRSDQLFHRSLDACHGACVLRAPEIAKTVGDAMLFHMGTKYELDRLVVMPNHVHAIVQFYPESDLSVVSQSWMRYSARQINQALGTSGPFWQPEPFDHIIRSPEQFRYLQQYILDNPAKAKLRPGEFLYRERAASNLPE</sequence>
<protein>
    <submittedName>
        <fullName evidence="2">Protein containing DUF1568</fullName>
    </submittedName>
</protein>
<reference evidence="2 3" key="1">
    <citation type="journal article" date="2013" name="Mar. Genomics">
        <title>Expression of sulfatases in Rhodopirellula baltica and the diversity of sulfatases in the genus Rhodopirellula.</title>
        <authorList>
            <person name="Wegner C.E."/>
            <person name="Richter-Heitmann T."/>
            <person name="Klindworth A."/>
            <person name="Klockow C."/>
            <person name="Richter M."/>
            <person name="Achstetter T."/>
            <person name="Glockner F.O."/>
            <person name="Harder J."/>
        </authorList>
    </citation>
    <scope>NUCLEOTIDE SEQUENCE [LARGE SCALE GENOMIC DNA]</scope>
    <source>
        <strain evidence="2 3">WH47</strain>
    </source>
</reference>